<feature type="compositionally biased region" description="Basic and acidic residues" evidence="1">
    <location>
        <begin position="129"/>
        <end position="145"/>
    </location>
</feature>
<evidence type="ECO:0000313" key="2">
    <source>
        <dbReference type="EMBL" id="KAF7413171.1"/>
    </source>
</evidence>
<dbReference type="AlphaFoldDB" id="A0A834KWF3"/>
<reference evidence="2" key="1">
    <citation type="journal article" date="2020" name="G3 (Bethesda)">
        <title>High-Quality Assemblies for Three Invasive Social Wasps from the &lt;i&gt;Vespula&lt;/i&gt; Genus.</title>
        <authorList>
            <person name="Harrop T.W.R."/>
            <person name="Guhlin J."/>
            <person name="McLaughlin G.M."/>
            <person name="Permina E."/>
            <person name="Stockwell P."/>
            <person name="Gilligan J."/>
            <person name="Le Lec M.F."/>
            <person name="Gruber M.A.M."/>
            <person name="Quinn O."/>
            <person name="Lovegrove M."/>
            <person name="Duncan E.J."/>
            <person name="Remnant E.J."/>
            <person name="Van Eeckhoven J."/>
            <person name="Graham B."/>
            <person name="Knapp R.A."/>
            <person name="Langford K.W."/>
            <person name="Kronenberg Z."/>
            <person name="Press M.O."/>
            <person name="Eacker S.M."/>
            <person name="Wilson-Rankin E.E."/>
            <person name="Purcell J."/>
            <person name="Lester P.J."/>
            <person name="Dearden P.K."/>
        </authorList>
    </citation>
    <scope>NUCLEOTIDE SEQUENCE</scope>
    <source>
        <strain evidence="2">Volc-1</strain>
    </source>
</reference>
<name>A0A834KWF3_VESPE</name>
<protein>
    <submittedName>
        <fullName evidence="2">Uncharacterized protein</fullName>
    </submittedName>
</protein>
<dbReference type="Proteomes" id="UP000600918">
    <property type="component" value="Unassembled WGS sequence"/>
</dbReference>
<accession>A0A834KWF3</accession>
<sequence length="145" mass="15743">MEKNDTELRVTIRNEEESTLKGTILAISSLTKVVEIGSRENAVSDSSLDEYHSGLSSPGHKSQTILRGLRRFEPSHLPSSPFQPPAAVAVAAAAAVVAAHPLLDPPPCVPKAFSRSGAPKWRHKKWKEKKVVDRGGREEKDENGA</sequence>
<gene>
    <name evidence="2" type="ORF">H0235_013022</name>
</gene>
<proteinExistence type="predicted"/>
<evidence type="ECO:0000256" key="1">
    <source>
        <dbReference type="SAM" id="MobiDB-lite"/>
    </source>
</evidence>
<feature type="region of interest" description="Disordered" evidence="1">
    <location>
        <begin position="114"/>
        <end position="145"/>
    </location>
</feature>
<dbReference type="EMBL" id="JACSDY010000012">
    <property type="protein sequence ID" value="KAF7413171.1"/>
    <property type="molecule type" value="Genomic_DNA"/>
</dbReference>
<evidence type="ECO:0000313" key="3">
    <source>
        <dbReference type="Proteomes" id="UP000600918"/>
    </source>
</evidence>
<comment type="caution">
    <text evidence="2">The sequence shown here is derived from an EMBL/GenBank/DDBJ whole genome shotgun (WGS) entry which is preliminary data.</text>
</comment>
<keyword evidence="3" id="KW-1185">Reference proteome</keyword>
<organism evidence="2 3">
    <name type="scientific">Vespula pensylvanica</name>
    <name type="common">Western yellow jacket</name>
    <name type="synonym">Wasp</name>
    <dbReference type="NCBI Taxonomy" id="30213"/>
    <lineage>
        <taxon>Eukaryota</taxon>
        <taxon>Metazoa</taxon>
        <taxon>Ecdysozoa</taxon>
        <taxon>Arthropoda</taxon>
        <taxon>Hexapoda</taxon>
        <taxon>Insecta</taxon>
        <taxon>Pterygota</taxon>
        <taxon>Neoptera</taxon>
        <taxon>Endopterygota</taxon>
        <taxon>Hymenoptera</taxon>
        <taxon>Apocrita</taxon>
        <taxon>Aculeata</taxon>
        <taxon>Vespoidea</taxon>
        <taxon>Vespidae</taxon>
        <taxon>Vespinae</taxon>
        <taxon>Vespula</taxon>
    </lineage>
</organism>